<dbReference type="RefSeq" id="WP_065990684.1">
    <property type="nucleotide sequence ID" value="NZ_MDEN01000065.1"/>
</dbReference>
<dbReference type="AlphaFoldDB" id="A0A1C2DRK1"/>
<proteinExistence type="predicted"/>
<protein>
    <submittedName>
        <fullName evidence="1">Uncharacterized protein</fullName>
    </submittedName>
</protein>
<accession>A0A1C2DRK1</accession>
<dbReference type="OrthoDB" id="7029641at2"/>
<evidence type="ECO:0000313" key="1">
    <source>
        <dbReference type="EMBL" id="OCX17390.1"/>
    </source>
</evidence>
<organism evidence="1 2">
    <name type="scientific">Pseudomonas graminis</name>
    <dbReference type="NCBI Taxonomy" id="158627"/>
    <lineage>
        <taxon>Bacteria</taxon>
        <taxon>Pseudomonadati</taxon>
        <taxon>Pseudomonadota</taxon>
        <taxon>Gammaproteobacteria</taxon>
        <taxon>Pseudomonadales</taxon>
        <taxon>Pseudomonadaceae</taxon>
        <taxon>Pseudomonas</taxon>
    </lineage>
</organism>
<gene>
    <name evidence="1" type="ORF">BBI10_17950</name>
</gene>
<dbReference type="Proteomes" id="UP000095143">
    <property type="component" value="Unassembled WGS sequence"/>
</dbReference>
<name>A0A1C2DRK1_9PSED</name>
<evidence type="ECO:0000313" key="2">
    <source>
        <dbReference type="Proteomes" id="UP000095143"/>
    </source>
</evidence>
<dbReference type="Pfam" id="PF19929">
    <property type="entry name" value="DUF6392"/>
    <property type="match status" value="1"/>
</dbReference>
<reference evidence="1 2" key="1">
    <citation type="submission" date="2016-08" db="EMBL/GenBank/DDBJ databases">
        <title>Whole genome sequence of Pseudomonas graminis strain UASWS1507, a potential biological control agent for agriculture.</title>
        <authorList>
            <person name="Crovadore J."/>
            <person name="Calmin G."/>
            <person name="Chablais R."/>
            <person name="Cochard B."/>
            <person name="Lefort F."/>
        </authorList>
    </citation>
    <scope>NUCLEOTIDE SEQUENCE [LARGE SCALE GENOMIC DNA]</scope>
    <source>
        <strain evidence="1 2">UASWS1507</strain>
    </source>
</reference>
<dbReference type="EMBL" id="MDEN01000065">
    <property type="protein sequence ID" value="OCX17390.1"/>
    <property type="molecule type" value="Genomic_DNA"/>
</dbReference>
<comment type="caution">
    <text evidence="1">The sequence shown here is derived from an EMBL/GenBank/DDBJ whole genome shotgun (WGS) entry which is preliminary data.</text>
</comment>
<dbReference type="InterPro" id="IPR045657">
    <property type="entry name" value="DUF6392"/>
</dbReference>
<sequence>MDKKEIEKLIRNLGYHYPAMVTNQIISESQPVHHYDDEDTAEILLDNGIELVFWSETMRFESIVLSMQSTRARSSGLKDVLPDPLNLVHSREDALKHLGTPILSKSPLELVALEMFAWDLYQLKDSLHPEATLEIQYDKAMTAQTIIISLMDKNS</sequence>